<comment type="catalytic activity">
    <reaction evidence="3">
        <text>(R)-4'-phosphopantothenate + L-cysteine + CTP = N-[(R)-4-phosphopantothenoyl]-L-cysteine + CMP + diphosphate + H(+)</text>
        <dbReference type="Rhea" id="RHEA:19397"/>
        <dbReference type="ChEBI" id="CHEBI:10986"/>
        <dbReference type="ChEBI" id="CHEBI:15378"/>
        <dbReference type="ChEBI" id="CHEBI:33019"/>
        <dbReference type="ChEBI" id="CHEBI:35235"/>
        <dbReference type="ChEBI" id="CHEBI:37563"/>
        <dbReference type="ChEBI" id="CHEBI:59458"/>
        <dbReference type="ChEBI" id="CHEBI:60377"/>
        <dbReference type="EC" id="6.3.2.5"/>
    </reaction>
</comment>
<comment type="cofactor">
    <cofactor evidence="3">
        <name>FMN</name>
        <dbReference type="ChEBI" id="CHEBI:58210"/>
    </cofactor>
</comment>
<dbReference type="Gene3D" id="3.40.50.1950">
    <property type="entry name" value="Flavin prenyltransferase-like"/>
    <property type="match status" value="1"/>
</dbReference>
<dbReference type="Gene3D" id="3.40.50.10300">
    <property type="entry name" value="CoaB-like"/>
    <property type="match status" value="1"/>
</dbReference>
<dbReference type="NCBIfam" id="TIGR00521">
    <property type="entry name" value="coaBC_dfp"/>
    <property type="match status" value="1"/>
</dbReference>
<keyword evidence="7" id="KW-1185">Reference proteome</keyword>
<comment type="catalytic activity">
    <reaction evidence="3">
        <text>N-[(R)-4-phosphopantothenoyl]-L-cysteine + H(+) = (R)-4'-phosphopantetheine + CO2</text>
        <dbReference type="Rhea" id="RHEA:16793"/>
        <dbReference type="ChEBI" id="CHEBI:15378"/>
        <dbReference type="ChEBI" id="CHEBI:16526"/>
        <dbReference type="ChEBI" id="CHEBI:59458"/>
        <dbReference type="ChEBI" id="CHEBI:61723"/>
        <dbReference type="EC" id="4.1.1.36"/>
    </reaction>
</comment>
<dbReference type="UniPathway" id="UPA00241">
    <property type="reaction ID" value="UER00353"/>
</dbReference>
<keyword evidence="1 3" id="KW-0210">Decarboxylase</keyword>
<dbReference type="STRING" id="1276257.SSABA_v1c05210"/>
<dbReference type="InterPro" id="IPR035929">
    <property type="entry name" value="CoaB-like_sf"/>
</dbReference>
<dbReference type="PANTHER" id="PTHR14359:SF6">
    <property type="entry name" value="PHOSPHOPANTOTHENOYLCYSTEINE DECARBOXYLASE"/>
    <property type="match status" value="1"/>
</dbReference>
<dbReference type="GO" id="GO:0015941">
    <property type="term" value="P:pantothenate catabolic process"/>
    <property type="evidence" value="ECO:0007669"/>
    <property type="project" value="InterPro"/>
</dbReference>
<dbReference type="SUPFAM" id="SSF102645">
    <property type="entry name" value="CoaB-like"/>
    <property type="match status" value="1"/>
</dbReference>
<dbReference type="GO" id="GO:0071513">
    <property type="term" value="C:phosphopantothenoylcysteine decarboxylase complex"/>
    <property type="evidence" value="ECO:0007669"/>
    <property type="project" value="TreeGrafter"/>
</dbReference>
<dbReference type="GO" id="GO:0004633">
    <property type="term" value="F:phosphopantothenoylcysteine decarboxylase activity"/>
    <property type="evidence" value="ECO:0007669"/>
    <property type="project" value="UniProtKB-EC"/>
</dbReference>
<dbReference type="SUPFAM" id="SSF52507">
    <property type="entry name" value="Homo-oligomeric flavin-containing Cys decarboxylases, HFCD"/>
    <property type="match status" value="1"/>
</dbReference>
<dbReference type="GO" id="GO:0010181">
    <property type="term" value="F:FMN binding"/>
    <property type="evidence" value="ECO:0007669"/>
    <property type="project" value="InterPro"/>
</dbReference>
<dbReference type="InterPro" id="IPR036551">
    <property type="entry name" value="Flavin_trans-like"/>
</dbReference>
<sequence>MKKINLIVTGGIAASKSKDLYLLLKEKYEVAVILTKNAKKFVNFEGIQTHEEIFDSEFYEPHSTGQHINKTLEADLNIVYPATYNFIGKIASGIADDLATLIFAASAHKTWLFPSMNDRMYNNAVFQINKQKLSQNPLIKFFEPNYGRLASGHFGIGRALEPSDVLSALQTPILFPKLANKKVLLNFGRTRTYLDKVRYLTNESSGKMGWEIFQALENNDCWVTAVHGDCDFLVPKANNLFYASTNIKMLELMELQFEQANIVICLAALNDFQTTNPVNEKIEKRFSGKELLQVNFEPAIDVLKTLGTHKTNQFLVGFSLANSFDLQKAWHKVKEKNLDLLILNLTSAMSSENNQIKILVAKSGQVIEFDEMAKTKVAKIILKTINELI</sequence>
<dbReference type="InterPro" id="IPR007085">
    <property type="entry name" value="DNA/pantothenate-metab_flavo_C"/>
</dbReference>
<comment type="similarity">
    <text evidence="3">In the N-terminal section; belongs to the HFCD (homo-oligomeric flavin containing Cys decarboxylase) superfamily.</text>
</comment>
<dbReference type="EC" id="6.3.2.5" evidence="3"/>
<reference evidence="6 7" key="1">
    <citation type="journal article" date="2014" name="Genome Biol. Evol.">
        <title>Molecular evolution of the substrate utilization strategies and putative virulence factors in mosquito-associated Spiroplasma species.</title>
        <authorList>
            <person name="Chang T.H."/>
            <person name="Lo W.S."/>
            <person name="Ku C."/>
            <person name="Chen L.L."/>
            <person name="Kuo C.H."/>
        </authorList>
    </citation>
    <scope>NUCLEOTIDE SEQUENCE [LARGE SCALE GENOMIC DNA]</scope>
    <source>
        <strain evidence="6">Ar-1343</strain>
    </source>
</reference>
<keyword evidence="2 3" id="KW-0456">Lyase</keyword>
<proteinExistence type="inferred from homology"/>
<dbReference type="RefSeq" id="WP_025251068.1">
    <property type="nucleotide sequence ID" value="NZ_CP006934.1"/>
</dbReference>
<dbReference type="AlphaFoldDB" id="W6A9S5"/>
<protein>
    <recommendedName>
        <fullName evidence="3">Coenzyme A biosynthesis bifunctional protein CoaBC</fullName>
        <ecNumber evidence="3">4.1.1.36</ecNumber>
        <ecNumber evidence="3">6.3.2.5</ecNumber>
    </recommendedName>
    <alternativeName>
        <fullName evidence="3">DNA/pantothenate metabolism flavoprotein</fullName>
    </alternativeName>
</protein>
<comment type="pathway">
    <text evidence="3">Cofactor biosynthesis; coenzyme A biosynthesis; CoA from (R)-pantothenate: step 3/5.</text>
</comment>
<dbReference type="Pfam" id="PF04127">
    <property type="entry name" value="DFP"/>
    <property type="match status" value="1"/>
</dbReference>
<dbReference type="Proteomes" id="UP000019265">
    <property type="component" value="Chromosome"/>
</dbReference>
<accession>W6A9S5</accession>
<dbReference type="EMBL" id="CP006934">
    <property type="protein sequence ID" value="AHI53928.1"/>
    <property type="molecule type" value="Genomic_DNA"/>
</dbReference>
<dbReference type="PATRIC" id="fig|1276257.3.peg.531"/>
<evidence type="ECO:0000259" key="5">
    <source>
        <dbReference type="Pfam" id="PF04127"/>
    </source>
</evidence>
<dbReference type="InterPro" id="IPR003382">
    <property type="entry name" value="Flavoprotein"/>
</dbReference>
<keyword evidence="3" id="KW-0285">Flavoprotein</keyword>
<evidence type="ECO:0000256" key="2">
    <source>
        <dbReference type="ARBA" id="ARBA00023239"/>
    </source>
</evidence>
<comment type="similarity">
    <text evidence="3">In the C-terminal section; belongs to the PPC synthetase family.</text>
</comment>
<feature type="domain" description="DNA/pantothenate metabolism flavoprotein C-terminal" evidence="5">
    <location>
        <begin position="178"/>
        <end position="387"/>
    </location>
</feature>
<organism evidence="6 7">
    <name type="scientific">Spiroplasma sabaudiense Ar-1343</name>
    <dbReference type="NCBI Taxonomy" id="1276257"/>
    <lineage>
        <taxon>Bacteria</taxon>
        <taxon>Bacillati</taxon>
        <taxon>Mycoplasmatota</taxon>
        <taxon>Mollicutes</taxon>
        <taxon>Entomoplasmatales</taxon>
        <taxon>Spiroplasmataceae</taxon>
        <taxon>Spiroplasma</taxon>
    </lineage>
</organism>
<evidence type="ECO:0000256" key="1">
    <source>
        <dbReference type="ARBA" id="ARBA00022793"/>
    </source>
</evidence>
<feature type="domain" description="Flavoprotein" evidence="4">
    <location>
        <begin position="2"/>
        <end position="147"/>
    </location>
</feature>
<dbReference type="eggNOG" id="COG0452">
    <property type="taxonomic scope" value="Bacteria"/>
</dbReference>
<dbReference type="InterPro" id="IPR005252">
    <property type="entry name" value="CoaBC"/>
</dbReference>
<evidence type="ECO:0000313" key="7">
    <source>
        <dbReference type="Proteomes" id="UP000019265"/>
    </source>
</evidence>
<comment type="function">
    <text evidence="3">Catalyzes two steps in the biosynthesis of coenzyme A. In the first step cysteine is conjugated to 4'-phosphopantothenate to form 4-phosphopantothenoylcysteine, in the latter compound is decarboxylated to form 4'-phosphopantotheine.</text>
</comment>
<dbReference type="Pfam" id="PF02441">
    <property type="entry name" value="Flavoprotein"/>
    <property type="match status" value="1"/>
</dbReference>
<gene>
    <name evidence="6" type="primary">dfp</name>
    <name evidence="6" type="ORF">SSABA_v1c05210</name>
</gene>
<dbReference type="GO" id="GO:0015937">
    <property type="term" value="P:coenzyme A biosynthetic process"/>
    <property type="evidence" value="ECO:0007669"/>
    <property type="project" value="UniProtKB-UniPathway"/>
</dbReference>
<comment type="pathway">
    <text evidence="3">Cofactor biosynthesis; coenzyme A biosynthesis; CoA from (R)-pantothenate: step 2/5.</text>
</comment>
<keyword evidence="3" id="KW-0288">FMN</keyword>
<keyword evidence="3" id="KW-0436">Ligase</keyword>
<dbReference type="KEGG" id="ssab:SSABA_v1c05210"/>
<evidence type="ECO:0000256" key="3">
    <source>
        <dbReference type="RuleBase" id="RU364078"/>
    </source>
</evidence>
<name>W6A9S5_9MOLU</name>
<dbReference type="OrthoDB" id="9802554at2"/>
<dbReference type="GO" id="GO:0004632">
    <property type="term" value="F:phosphopantothenate--cysteine ligase activity"/>
    <property type="evidence" value="ECO:0007669"/>
    <property type="project" value="UniProtKB-EC"/>
</dbReference>
<evidence type="ECO:0000313" key="6">
    <source>
        <dbReference type="EMBL" id="AHI53928.1"/>
    </source>
</evidence>
<dbReference type="EC" id="4.1.1.36" evidence="3"/>
<dbReference type="PANTHER" id="PTHR14359">
    <property type="entry name" value="HOMO-OLIGOMERIC FLAVIN CONTAINING CYS DECARBOXYLASE FAMILY"/>
    <property type="match status" value="1"/>
</dbReference>
<dbReference type="HOGENOM" id="CLU_033319_0_1_14"/>
<evidence type="ECO:0000259" key="4">
    <source>
        <dbReference type="Pfam" id="PF02441"/>
    </source>
</evidence>